<reference evidence="2 3" key="1">
    <citation type="submission" date="2019-12" db="EMBL/GenBank/DDBJ databases">
        <authorList>
            <person name="Kim Y.S."/>
        </authorList>
    </citation>
    <scope>NUCLEOTIDE SEQUENCE [LARGE SCALE GENOMIC DNA]</scope>
    <source>
        <strain evidence="2 3">GA093</strain>
    </source>
</reference>
<dbReference type="SMART" id="SM00028">
    <property type="entry name" value="TPR"/>
    <property type="match status" value="3"/>
</dbReference>
<keyword evidence="1" id="KW-0802">TPR repeat</keyword>
<dbReference type="Proteomes" id="UP000471501">
    <property type="component" value="Unassembled WGS sequence"/>
</dbReference>
<organism evidence="2 3">
    <name type="scientific">Flavobacterium hydrocarbonoxydans</name>
    <dbReference type="NCBI Taxonomy" id="2683249"/>
    <lineage>
        <taxon>Bacteria</taxon>
        <taxon>Pseudomonadati</taxon>
        <taxon>Bacteroidota</taxon>
        <taxon>Flavobacteriia</taxon>
        <taxon>Flavobacteriales</taxon>
        <taxon>Flavobacteriaceae</taxon>
        <taxon>Flavobacterium</taxon>
    </lineage>
</organism>
<feature type="repeat" description="TPR" evidence="1">
    <location>
        <begin position="214"/>
        <end position="247"/>
    </location>
</feature>
<keyword evidence="3" id="KW-1185">Reference proteome</keyword>
<dbReference type="PROSITE" id="PS51257">
    <property type="entry name" value="PROKAR_LIPOPROTEIN"/>
    <property type="match status" value="1"/>
</dbReference>
<comment type="caution">
    <text evidence="2">The sequence shown here is derived from an EMBL/GenBank/DDBJ whole genome shotgun (WGS) entry which is preliminary data.</text>
</comment>
<dbReference type="AlphaFoldDB" id="A0A6I4NTC7"/>
<sequence>MKTIKIAVLLVFTLIFLFSCTNTEKKITKTSDYEKYLNLKENKSLDFANKEIDFWQKKFDAAPNQISYLSPIAANYTTCFVHTGNINDLYKAEALLVLSNQTYSYSKVSTIRALARNYISQHRFKEALLLANKALAIGEGKKETQKLLFDVQMEMGNYDEAKKNLSAIKDMNDFDYLIRLAKWNDHIGDLDTAIGFMETARDIADKYENKALQIWSYSNLGDFYGHAGRIKQSYESYLKTLELDPNDAYALKGIAWIAFSYERNTAEANRIIDAILKTHKTPDFYLLKSQIAQYEGNKAKEKQYKDAYFKMLNEYNYGAMYNKYNVLVYADTKSTAQKALEIAKIEIEHRPTPDSYDLLAWSYYNLGENKKALEIAQTHIVGKTFEPNVQYHLAMIYKSNNFIAEIKPIKEELSKSSFELGPNFDNKIKQL</sequence>
<dbReference type="Gene3D" id="1.25.40.10">
    <property type="entry name" value="Tetratricopeptide repeat domain"/>
    <property type="match status" value="2"/>
</dbReference>
<evidence type="ECO:0000313" key="2">
    <source>
        <dbReference type="EMBL" id="MWB96322.1"/>
    </source>
</evidence>
<gene>
    <name evidence="2" type="ORF">GON26_18320</name>
</gene>
<dbReference type="InterPro" id="IPR011990">
    <property type="entry name" value="TPR-like_helical_dom_sf"/>
</dbReference>
<accession>A0A6I4NTC7</accession>
<dbReference type="EMBL" id="WSTB01000012">
    <property type="protein sequence ID" value="MWB96322.1"/>
    <property type="molecule type" value="Genomic_DNA"/>
</dbReference>
<name>A0A6I4NTC7_9FLAO</name>
<evidence type="ECO:0000256" key="1">
    <source>
        <dbReference type="PROSITE-ProRule" id="PRU00339"/>
    </source>
</evidence>
<dbReference type="SUPFAM" id="SSF81901">
    <property type="entry name" value="HCP-like"/>
    <property type="match status" value="1"/>
</dbReference>
<proteinExistence type="predicted"/>
<dbReference type="RefSeq" id="WP_160376218.1">
    <property type="nucleotide sequence ID" value="NZ_WSTB01000012.1"/>
</dbReference>
<dbReference type="InterPro" id="IPR019734">
    <property type="entry name" value="TPR_rpt"/>
</dbReference>
<protein>
    <recommendedName>
        <fullName evidence="4">Tetratricopeptide repeat-containing protein</fullName>
    </recommendedName>
</protein>
<evidence type="ECO:0008006" key="4">
    <source>
        <dbReference type="Google" id="ProtNLM"/>
    </source>
</evidence>
<dbReference type="SUPFAM" id="SSF48452">
    <property type="entry name" value="TPR-like"/>
    <property type="match status" value="2"/>
</dbReference>
<evidence type="ECO:0000313" key="3">
    <source>
        <dbReference type="Proteomes" id="UP000471501"/>
    </source>
</evidence>
<dbReference type="PROSITE" id="PS50005">
    <property type="entry name" value="TPR"/>
    <property type="match status" value="1"/>
</dbReference>